<accession>A0A2N9Y3J0</accession>
<sequence length="333" mass="36777">MELNFTTLNQRAGVVFATGKAPVELTEKSRMALAMDSASNLQTSPNAGIPALFTTYVDPKVIEVLVTPMKTAKAFAECKKGDFTSTTVTFQVLESTGETSSYGDFNNNGLSDANVNYPSRQPYHYQTFIRIGERELAIAGAAGLDWASRKQIAAALTLNKFQNKSYLRGIEGLQNYGLINDPRLLPSIVDLSWESMDGQEVYDSIQRLFAQLIKQTDGLVDLETPMTMLLSPNASVQLTKTNTYNVNVADQVNKNFPNLKIVTIPEYKTEAGELVQLIVDEYEGQPTVELGFTEKMRVHPLIQMSSGYEQKRSQGTLGAIIYRPLFIASMLAS</sequence>
<gene>
    <name evidence="1" type="ORF">BHC47_05930</name>
</gene>
<dbReference type="RefSeq" id="WP_100117058.1">
    <property type="nucleotide sequence ID" value="NZ_MEIV01000053.1"/>
</dbReference>
<dbReference type="AlphaFoldDB" id="A0A2N9Y3J0"/>
<evidence type="ECO:0000313" key="1">
    <source>
        <dbReference type="EMBL" id="PIT62027.1"/>
    </source>
</evidence>
<evidence type="ECO:0000313" key="2">
    <source>
        <dbReference type="Proteomes" id="UP000231094"/>
    </source>
</evidence>
<proteinExistence type="predicted"/>
<dbReference type="EMBL" id="MEIV01000053">
    <property type="protein sequence ID" value="PIT62027.1"/>
    <property type="molecule type" value="Genomic_DNA"/>
</dbReference>
<comment type="caution">
    <text evidence="1">The sequence shown here is derived from an EMBL/GenBank/DDBJ whole genome shotgun (WGS) entry which is preliminary data.</text>
</comment>
<name>A0A2N9Y3J0_9NEIS</name>
<dbReference type="Proteomes" id="UP000231094">
    <property type="component" value="Unassembled WGS sequence"/>
</dbReference>
<protein>
    <submittedName>
        <fullName evidence="1">DUF2184 domain-containing protein</fullName>
    </submittedName>
</protein>
<reference evidence="1 2" key="1">
    <citation type="journal article" date="2017" name="MBio">
        <title>Type VI secretion-mediated competition in the bee gut microbiome.</title>
        <authorList>
            <person name="Steele M.I."/>
            <person name="Kwong W.K."/>
            <person name="Powell J.E."/>
            <person name="Whiteley M."/>
            <person name="Moran N.A."/>
        </authorList>
    </citation>
    <scope>NUCLEOTIDE SEQUENCE [LARGE SCALE GENOMIC DNA]</scope>
    <source>
        <strain evidence="1 2">PEB0171</strain>
    </source>
</reference>
<organism evidence="1 2">
    <name type="scientific">Snodgrassella alvi</name>
    <dbReference type="NCBI Taxonomy" id="1196083"/>
    <lineage>
        <taxon>Bacteria</taxon>
        <taxon>Pseudomonadati</taxon>
        <taxon>Pseudomonadota</taxon>
        <taxon>Betaproteobacteria</taxon>
        <taxon>Neisseriales</taxon>
        <taxon>Neisseriaceae</taxon>
        <taxon>Snodgrassella</taxon>
    </lineage>
</organism>